<evidence type="ECO:0000256" key="1">
    <source>
        <dbReference type="SAM" id="MobiDB-lite"/>
    </source>
</evidence>
<keyword evidence="3" id="KW-1185">Reference proteome</keyword>
<protein>
    <submittedName>
        <fullName evidence="2">Uncharacterized protein</fullName>
    </submittedName>
</protein>
<organism evidence="2 3">
    <name type="scientific">Seminavis robusta</name>
    <dbReference type="NCBI Taxonomy" id="568900"/>
    <lineage>
        <taxon>Eukaryota</taxon>
        <taxon>Sar</taxon>
        <taxon>Stramenopiles</taxon>
        <taxon>Ochrophyta</taxon>
        <taxon>Bacillariophyta</taxon>
        <taxon>Bacillariophyceae</taxon>
        <taxon>Bacillariophycidae</taxon>
        <taxon>Naviculales</taxon>
        <taxon>Naviculaceae</taxon>
        <taxon>Seminavis</taxon>
    </lineage>
</organism>
<feature type="region of interest" description="Disordered" evidence="1">
    <location>
        <begin position="245"/>
        <end position="280"/>
    </location>
</feature>
<feature type="region of interest" description="Disordered" evidence="1">
    <location>
        <begin position="304"/>
        <end position="392"/>
    </location>
</feature>
<feature type="compositionally biased region" description="Low complexity" evidence="1">
    <location>
        <begin position="265"/>
        <end position="274"/>
    </location>
</feature>
<proteinExistence type="predicted"/>
<dbReference type="AlphaFoldDB" id="A0A9N8HZQ0"/>
<feature type="compositionally biased region" description="Acidic residues" evidence="1">
    <location>
        <begin position="347"/>
        <end position="377"/>
    </location>
</feature>
<dbReference type="Proteomes" id="UP001153069">
    <property type="component" value="Unassembled WGS sequence"/>
</dbReference>
<reference evidence="2" key="1">
    <citation type="submission" date="2020-06" db="EMBL/GenBank/DDBJ databases">
        <authorList>
            <consortium name="Plant Systems Biology data submission"/>
        </authorList>
    </citation>
    <scope>NUCLEOTIDE SEQUENCE</scope>
    <source>
        <strain evidence="2">D6</strain>
    </source>
</reference>
<evidence type="ECO:0000313" key="3">
    <source>
        <dbReference type="Proteomes" id="UP001153069"/>
    </source>
</evidence>
<name>A0A9N8HZQ0_9STRA</name>
<gene>
    <name evidence="2" type="ORF">SEMRO_2348_G324310.1</name>
</gene>
<sequence length="392" mass="44102">MTDPMPEYIPVARLARNVETGDNKVLRHTHEQYQQDMAYVEMKLAEMVAAGMDLRTEANKKLVEINKDRKLGGYPPIKEWIYGNDIHGILWVRYLLEDGSRSMLPYENDHPDMFIFEHLIMLKLLLPNPFEEAHKTTHFCEIWRYNEDAYIRRYHRWLGEIDLLTEKVEASSDDEDSVNMGGINLGKFERFLDKQDDLSRVVPETLFRAGDVYDTDGTNHTADDEDDLVGLEPEDVLLDEPVEEPAVAEEPAMEEPSDLGKCIGPSQEPSEESSGTASAGTKKVVIDEILKRPVDWVFSQFAAEEVSQTTDSSPISQKTTSSTTATSDSSNSDEDESPCKKQKTSREEEDEATIDGNGEEDNGEEDNGDEDNGEEESIPSGVEILATGSFSY</sequence>
<feature type="compositionally biased region" description="Low complexity" evidence="1">
    <location>
        <begin position="319"/>
        <end position="330"/>
    </location>
</feature>
<accession>A0A9N8HZQ0</accession>
<feature type="compositionally biased region" description="Acidic residues" evidence="1">
    <location>
        <begin position="245"/>
        <end position="257"/>
    </location>
</feature>
<evidence type="ECO:0000313" key="2">
    <source>
        <dbReference type="EMBL" id="CAB9528898.1"/>
    </source>
</evidence>
<dbReference type="EMBL" id="CAICTM010002346">
    <property type="protein sequence ID" value="CAB9528898.1"/>
    <property type="molecule type" value="Genomic_DNA"/>
</dbReference>
<comment type="caution">
    <text evidence="2">The sequence shown here is derived from an EMBL/GenBank/DDBJ whole genome shotgun (WGS) entry which is preliminary data.</text>
</comment>
<feature type="compositionally biased region" description="Polar residues" evidence="1">
    <location>
        <begin position="306"/>
        <end position="318"/>
    </location>
</feature>